<dbReference type="InParanoid" id="E3N6T1"/>
<evidence type="ECO:0000259" key="5">
    <source>
        <dbReference type="PROSITE" id="PS50172"/>
    </source>
</evidence>
<dbReference type="InterPro" id="IPR001357">
    <property type="entry name" value="BRCT_dom"/>
</dbReference>
<dbReference type="InterPro" id="IPR036420">
    <property type="entry name" value="BRCT_dom_sf"/>
</dbReference>
<dbReference type="PROSITE" id="PS50297">
    <property type="entry name" value="ANK_REP_REGION"/>
    <property type="match status" value="2"/>
</dbReference>
<dbReference type="InterPro" id="IPR002110">
    <property type="entry name" value="Ankyrin_rpt"/>
</dbReference>
<feature type="domain" description="BRCT" evidence="5">
    <location>
        <begin position="2153"/>
        <end position="2248"/>
    </location>
</feature>
<evidence type="ECO:0000256" key="2">
    <source>
        <dbReference type="SAM" id="Coils"/>
    </source>
</evidence>
<evidence type="ECO:0000313" key="6">
    <source>
        <dbReference type="EMBL" id="EFO88220.1"/>
    </source>
</evidence>
<dbReference type="SMART" id="SM00453">
    <property type="entry name" value="WSN"/>
    <property type="match status" value="2"/>
</dbReference>
<feature type="repeat" description="ANK" evidence="1">
    <location>
        <begin position="872"/>
        <end position="904"/>
    </location>
</feature>
<dbReference type="Pfam" id="PF00533">
    <property type="entry name" value="BRCT"/>
    <property type="match status" value="2"/>
</dbReference>
<evidence type="ECO:0000256" key="4">
    <source>
        <dbReference type="SAM" id="SignalP"/>
    </source>
</evidence>
<evidence type="ECO:0000256" key="1">
    <source>
        <dbReference type="PROSITE-ProRule" id="PRU00023"/>
    </source>
</evidence>
<dbReference type="PROSITE" id="PS50172">
    <property type="entry name" value="BRCT"/>
    <property type="match status" value="2"/>
</dbReference>
<feature type="transmembrane region" description="Helical" evidence="3">
    <location>
        <begin position="779"/>
        <end position="803"/>
    </location>
</feature>
<dbReference type="Pfam" id="PF00023">
    <property type="entry name" value="Ank"/>
    <property type="match status" value="2"/>
</dbReference>
<feature type="transmembrane region" description="Helical" evidence="3">
    <location>
        <begin position="1985"/>
        <end position="2010"/>
    </location>
</feature>
<dbReference type="InterPro" id="IPR036770">
    <property type="entry name" value="Ankyrin_rpt-contain_sf"/>
</dbReference>
<dbReference type="HOGENOM" id="CLU_230040_0_0_1"/>
<dbReference type="SMART" id="SM00248">
    <property type="entry name" value="ANK"/>
    <property type="match status" value="4"/>
</dbReference>
<evidence type="ECO:0000313" key="7">
    <source>
        <dbReference type="Proteomes" id="UP000008281"/>
    </source>
</evidence>
<evidence type="ECO:0000256" key="3">
    <source>
        <dbReference type="SAM" id="Phobius"/>
    </source>
</evidence>
<feature type="chain" id="PRO_5003176063" description="BRCT domain-containing protein" evidence="4">
    <location>
        <begin position="23"/>
        <end position="2386"/>
    </location>
</feature>
<keyword evidence="2" id="KW-0175">Coiled coil</keyword>
<keyword evidence="3" id="KW-0812">Transmembrane</keyword>
<dbReference type="EMBL" id="DS268542">
    <property type="protein sequence ID" value="EFO88220.1"/>
    <property type="molecule type" value="Genomic_DNA"/>
</dbReference>
<feature type="coiled-coil region" evidence="2">
    <location>
        <begin position="433"/>
        <end position="460"/>
    </location>
</feature>
<dbReference type="SUPFAM" id="SSF52113">
    <property type="entry name" value="BRCT domain"/>
    <property type="match status" value="2"/>
</dbReference>
<dbReference type="SUPFAM" id="SSF48403">
    <property type="entry name" value="Ankyrin repeat"/>
    <property type="match status" value="1"/>
</dbReference>
<dbReference type="PROSITE" id="PS50088">
    <property type="entry name" value="ANK_REPEAT"/>
    <property type="match status" value="2"/>
</dbReference>
<sequence>MRCHYIVILLLIALICFGTGGADPSGVKNGSKSNLEEVYGKLATITRITNAITLQAEGLRKNVKVRDVIVELLKADQTVFSTLIDYKPESLKTALTGLIDKLKVLRSKVRWDDWDGLEKTKGWLEEFDKGFQKFKNHTKFEEKEMTSFAELVYDDTATIQFETWITFFSSFRNTWLKLSSKTKAEAESALDVLKRNCSQFIQELSQFQPTITWINFTVIFFELDDSLFTYNMAKEPFGKSHSKSLDVVEKIFKETDGIWVDPKQKTGKVGEPFKFAVSKLKEMLKVTKRPEVKLTIGFPESRDIAKVSDDLKSEWFLQKVIGGKSVEHLRKELAGFFKFGELIKTVEDSWEAFATEFNLNEGVADKMSKEMDAIEAFEGGPDGERLLKNGKSSFQAYSRDAMNAAEWKPYEMVFEKARDLNQKLEQIRGALLEILRTNKYKNLQEELENLQKDSTTLVDIGNDNKFQGLKQTLGQLNGLMISLNEYIELRKTFLGLYPTAEDVEKKLKTVARTLGDFETGYTNLKTGFDAKKLLQMITFLKNVRLLSGEHGDPVMSVLEKFSKLREDVFKVSTNFYPFKKLSRRAESFVKNVKSKYKENHSPDNPILKLKHPEELLLSLGRGMYVLRDMSKALVLKNDLIAFTQFPQNFTDRYKNFVSAKFFNNNKKIIDKLLEELDGIDKFSSGIKDKGLMTMRTIFDEAANRVVGFPEAFPRIAHELPVTQAEKEMEIVKRLAELDLDFVSHKGYLQAASLSFEELRMYYDEIFGLNKKKEVEEQNYLVPILICITIFLLLLIGFVAIFGLTKTGRKFFKNWYLYYFAKPADFEKRWRYSFFMDRQDMKNSLIDAVREINTTNVLKAVKNGAYINVYNDHGNTPLHLATKRCYPEIVEILIKNGADRSALNSMNKTPEQMIPTNWRTSHTTQTEHLERFEKIEKIYKKYRNKKFRLRVPQEFPSSSFHIFINEKVDDEQAEKFIKKFQAITTNDPIPTTTHCIVKTDSDGILEIDTMDMVCWINSGVIMVKDSWLLDCLDNEKLIERDCDYLVEKVKYKSVVYDTVIPWAQAMAKGEMPYLHGVYVCLFIKDYTFLDALTTMTTAHGGIFCMSDKIPDKSFFKVGAHPYLHAHLGPIFVLYDQTSDVAKYRNDPDKMYTLFTEEEFAAFMLKRGINVDTRPDPIPLKKFISDSFIANYSTSTFSQNREFNPEYQKRRQYQMRLLKLFFALSVCLESHYGSSSPVNSSLSLIYNDLSIIGRIINAIALQAGSIRKELKARDVITELLKTHAKSFDDLMKFDPKKLLNEMEGVFDASSKIFENTGINKEQLEKIQEYNDGLMKTAKIKLPDNPSKLMNKFLVDGFEQKLKLCDSDIVTLITNFYAVMDGETGSGEETTRAVQRNLGRIQDCLKNIKDFRKKMNPTESVTNGILQIFMFKDVVLFYQKTNDRSKEFHREINLLKSLASNSKKYWKTSNSSETILQVASRLETISDHENEPKPNLCAGFPGDDDLTKVLEDVKSPWFQKEIAKGKSIKDLEEALEPFGKFARKLGKLRKSWTSFDEKVGIEEKILNAFSERLKFNEDYKYLDSGENSLINAEAKHRLAWQTGLKEYDNSQMAPIEKISKPIQSIVDNAANIQKWCGSISVNYDLITVQHVLDEIRNLDLSFSGLDGHRKALMSIAHFDTLNSFFGEFDSFLAFQSDIESQYIELRNDTNLPTTVKDIVKLLKESPLNQKLSDTDYDKEVFDIIVTFHLNVLYFTEDDVKNEVRSFFEVFEKMRNDFFKLEKFVKSLGSKNEELLLKFRNSTKLSYTFGRGLRVFRDISRSYQLKKELLESNSYGAEIDKWISNIKDEHSHAGSFWGEPNRKQTIKKLVKDLENLDKTIKKFVSKDFETLRQALSAAVNVTGLQEFGYGFRDIMDRLLKYHNPDNLLNPESLQYALENSQKLADLDLDFSSHTGDLLAASLSFDNIREEFNTMFGLNPPVHEKTIKDAWLIVIIISVCVFLLLVIGVLLIYGLTEKGRNHYKDLYLFYFGKPEDFEKRWRYSLFMDRKDGRNALLDATKEINALNVKKEAKRGAYINVFTEFGNTPLHLSSKQGYPEIVEVLIKNGADRSLLNYQNRTPEQMIPENYQETHPEKVEKYKKIEAIYRKYRNKKFRKRVPEVFPSSSFHIYVEDKADIDLTNSFMAKFKAIVTPTLIPSTTHVIVKTDSDGVLEIDGFEYLTWIMNGVIIVKESWMTDCLKNPKLIEKDSKYLVEKVRFKDVEYDTVTQWSKAMAKGEMPYLFGVYVCIVMKEQKNVFHITSIVNAQGGTMCKDFPEKQHYNIGSHPYLHAHLGPLFIITDGSTDLTLYRNDPDKMYTIFTEKEFVHFLLKREINTDARPNPIPVAKEEEE</sequence>
<dbReference type="InterPro" id="IPR003125">
    <property type="entry name" value="WSN"/>
</dbReference>
<feature type="signal peptide" evidence="4">
    <location>
        <begin position="1"/>
        <end position="22"/>
    </location>
</feature>
<dbReference type="eggNOG" id="KOG4177">
    <property type="taxonomic scope" value="Eukaryota"/>
</dbReference>
<dbReference type="Gene3D" id="1.25.40.20">
    <property type="entry name" value="Ankyrin repeat-containing domain"/>
    <property type="match status" value="2"/>
</dbReference>
<feature type="domain" description="BRCT" evidence="5">
    <location>
        <begin position="951"/>
        <end position="1044"/>
    </location>
</feature>
<dbReference type="OMA" id="GRACENE"/>
<dbReference type="Gene3D" id="3.40.50.10190">
    <property type="entry name" value="BRCT domain"/>
    <property type="match status" value="2"/>
</dbReference>
<dbReference type="PANTHER" id="PTHR22956:SF17">
    <property type="entry name" value="ANKYRIN REPEAT-CONTAINING PROTEIN F37A4.4-RELATED"/>
    <property type="match status" value="1"/>
</dbReference>
<keyword evidence="7" id="KW-1185">Reference proteome</keyword>
<dbReference type="SMART" id="SM00292">
    <property type="entry name" value="BRCT"/>
    <property type="match status" value="2"/>
</dbReference>
<dbReference type="Pfam" id="PF02206">
    <property type="entry name" value="WSN"/>
    <property type="match status" value="2"/>
</dbReference>
<dbReference type="STRING" id="31234.E3N6T1"/>
<feature type="coiled-coil region" evidence="2">
    <location>
        <begin position="176"/>
        <end position="203"/>
    </location>
</feature>
<keyword evidence="4" id="KW-0732">Signal</keyword>
<keyword evidence="3" id="KW-0472">Membrane</keyword>
<dbReference type="PANTHER" id="PTHR22956">
    <property type="entry name" value="ANKYRIN REPEAT-CONTAINING PROTEIN F37A4.4-RELATED-RELATED"/>
    <property type="match status" value="1"/>
</dbReference>
<organism evidence="7">
    <name type="scientific">Caenorhabditis remanei</name>
    <name type="common">Caenorhabditis vulgaris</name>
    <dbReference type="NCBI Taxonomy" id="31234"/>
    <lineage>
        <taxon>Eukaryota</taxon>
        <taxon>Metazoa</taxon>
        <taxon>Ecdysozoa</taxon>
        <taxon>Nematoda</taxon>
        <taxon>Chromadorea</taxon>
        <taxon>Rhabditida</taxon>
        <taxon>Rhabditina</taxon>
        <taxon>Rhabditomorpha</taxon>
        <taxon>Rhabditoidea</taxon>
        <taxon>Rhabditidae</taxon>
        <taxon>Peloderinae</taxon>
        <taxon>Caenorhabditis</taxon>
    </lineage>
</organism>
<name>E3N6T1_CAERE</name>
<keyword evidence="1" id="KW-0040">ANK repeat</keyword>
<dbReference type="InterPro" id="IPR053345">
    <property type="entry name" value="Ankyrin_repeat-containing"/>
</dbReference>
<gene>
    <name evidence="6" type="ORF">CRE_07757</name>
</gene>
<reference evidence="6" key="1">
    <citation type="submission" date="2007-07" db="EMBL/GenBank/DDBJ databases">
        <title>PCAP assembly of the Caenorhabditis remanei genome.</title>
        <authorList>
            <consortium name="The Caenorhabditis remanei Sequencing Consortium"/>
            <person name="Wilson R.K."/>
        </authorList>
    </citation>
    <scope>NUCLEOTIDE SEQUENCE [LARGE SCALE GENOMIC DNA]</scope>
    <source>
        <strain evidence="6">PB4641</strain>
    </source>
</reference>
<protein>
    <recommendedName>
        <fullName evidence="5">BRCT domain-containing protein</fullName>
    </recommendedName>
</protein>
<proteinExistence type="predicted"/>
<accession>E3N6T1</accession>
<feature type="repeat" description="ANK" evidence="1">
    <location>
        <begin position="2079"/>
        <end position="2111"/>
    </location>
</feature>
<keyword evidence="3" id="KW-1133">Transmembrane helix</keyword>
<dbReference type="OrthoDB" id="539213at2759"/>
<dbReference type="Proteomes" id="UP000008281">
    <property type="component" value="Unassembled WGS sequence"/>
</dbReference>